<dbReference type="InterPro" id="IPR049278">
    <property type="entry name" value="MS_channel_C"/>
</dbReference>
<evidence type="ECO:0000256" key="5">
    <source>
        <dbReference type="ARBA" id="ARBA00022989"/>
    </source>
</evidence>
<keyword evidence="3" id="KW-1003">Cell membrane</keyword>
<dbReference type="InterPro" id="IPR049142">
    <property type="entry name" value="MS_channel_1st"/>
</dbReference>
<dbReference type="PANTHER" id="PTHR30347:SF1">
    <property type="entry name" value="MECHANOSENSITIVE CHANNEL MSCK"/>
    <property type="match status" value="1"/>
</dbReference>
<feature type="transmembrane region" description="Helical" evidence="7">
    <location>
        <begin position="84"/>
        <end position="106"/>
    </location>
</feature>
<feature type="transmembrane region" description="Helical" evidence="7">
    <location>
        <begin position="201"/>
        <end position="218"/>
    </location>
</feature>
<evidence type="ECO:0000313" key="12">
    <source>
        <dbReference type="Proteomes" id="UP000070433"/>
    </source>
</evidence>
<dbReference type="Gene3D" id="3.30.70.100">
    <property type="match status" value="1"/>
</dbReference>
<dbReference type="InterPro" id="IPR006685">
    <property type="entry name" value="MscS_channel_2nd"/>
</dbReference>
<dbReference type="InterPro" id="IPR052702">
    <property type="entry name" value="MscS-like_channel"/>
</dbReference>
<evidence type="ECO:0000256" key="2">
    <source>
        <dbReference type="ARBA" id="ARBA00008017"/>
    </source>
</evidence>
<dbReference type="Pfam" id="PF21088">
    <property type="entry name" value="MS_channel_1st"/>
    <property type="match status" value="1"/>
</dbReference>
<feature type="transmembrane region" description="Helical" evidence="7">
    <location>
        <begin position="159"/>
        <end position="180"/>
    </location>
</feature>
<dbReference type="Proteomes" id="UP000070433">
    <property type="component" value="Chromosome"/>
</dbReference>
<dbReference type="InterPro" id="IPR011066">
    <property type="entry name" value="MscS_channel_C_sf"/>
</dbReference>
<dbReference type="Gene3D" id="1.10.287.1260">
    <property type="match status" value="1"/>
</dbReference>
<evidence type="ECO:0000259" key="8">
    <source>
        <dbReference type="Pfam" id="PF00924"/>
    </source>
</evidence>
<dbReference type="OrthoDB" id="9809206at2"/>
<feature type="transmembrane region" description="Helical" evidence="7">
    <location>
        <begin position="20"/>
        <end position="39"/>
    </location>
</feature>
<comment type="subcellular location">
    <subcellularLocation>
        <location evidence="1">Cell membrane</location>
        <topology evidence="1">Multi-pass membrane protein</topology>
    </subcellularLocation>
</comment>
<dbReference type="PANTHER" id="PTHR30347">
    <property type="entry name" value="POTASSIUM CHANNEL RELATED"/>
    <property type="match status" value="1"/>
</dbReference>
<feature type="transmembrane region" description="Helical" evidence="7">
    <location>
        <begin position="51"/>
        <end position="72"/>
    </location>
</feature>
<gene>
    <name evidence="11" type="ORF">UC35_01940</name>
</gene>
<evidence type="ECO:0000256" key="6">
    <source>
        <dbReference type="ARBA" id="ARBA00023136"/>
    </source>
</evidence>
<evidence type="ECO:0000256" key="3">
    <source>
        <dbReference type="ARBA" id="ARBA00022475"/>
    </source>
</evidence>
<dbReference type="Pfam" id="PF21082">
    <property type="entry name" value="MS_channel_3rd"/>
    <property type="match status" value="1"/>
</dbReference>
<dbReference type="AlphaFoldDB" id="A0A127JPF8"/>
<dbReference type="SUPFAM" id="SSF82861">
    <property type="entry name" value="Mechanosensitive channel protein MscS (YggB), transmembrane region"/>
    <property type="match status" value="1"/>
</dbReference>
<proteinExistence type="inferred from homology"/>
<dbReference type="InterPro" id="IPR011014">
    <property type="entry name" value="MscS_channel_TM-2"/>
</dbReference>
<keyword evidence="6 7" id="KW-0472">Membrane</keyword>
<evidence type="ECO:0000259" key="9">
    <source>
        <dbReference type="Pfam" id="PF21082"/>
    </source>
</evidence>
<keyword evidence="4 7" id="KW-0812">Transmembrane</keyword>
<dbReference type="SUPFAM" id="SSF82689">
    <property type="entry name" value="Mechanosensitive channel protein MscS (YggB), C-terminal domain"/>
    <property type="match status" value="1"/>
</dbReference>
<evidence type="ECO:0000256" key="7">
    <source>
        <dbReference type="SAM" id="Phobius"/>
    </source>
</evidence>
<dbReference type="Pfam" id="PF00924">
    <property type="entry name" value="MS_channel_2nd"/>
    <property type="match status" value="1"/>
</dbReference>
<dbReference type="EMBL" id="CP010951">
    <property type="protein sequence ID" value="AMO21867.1"/>
    <property type="molecule type" value="Genomic_DNA"/>
</dbReference>
<feature type="domain" description="Mechanosensitive ion channel MscS" evidence="8">
    <location>
        <begin position="243"/>
        <end position="308"/>
    </location>
</feature>
<dbReference type="GO" id="GO:0005886">
    <property type="term" value="C:plasma membrane"/>
    <property type="evidence" value="ECO:0007669"/>
    <property type="project" value="UniProtKB-SubCell"/>
</dbReference>
<evidence type="ECO:0000313" key="11">
    <source>
        <dbReference type="EMBL" id="AMO21867.1"/>
    </source>
</evidence>
<dbReference type="InterPro" id="IPR023408">
    <property type="entry name" value="MscS_beta-dom_sf"/>
</dbReference>
<keyword evidence="12" id="KW-1185">Reference proteome</keyword>
<reference evidence="11 12" key="1">
    <citation type="journal article" date="2014" name="Int. J. Syst. Evol. Microbiol.">
        <title>Ramlibacter solisilvae sp. nov., isolated from forest soil, and emended description of the genus Ramlibacter.</title>
        <authorList>
            <person name="Lee H.J."/>
            <person name="Lee S.H."/>
            <person name="Lee S.S."/>
            <person name="Lee J.S."/>
            <person name="Kim Y."/>
            <person name="Kim S.C."/>
            <person name="Jeon C.O."/>
        </authorList>
    </citation>
    <scope>NUCLEOTIDE SEQUENCE [LARGE SCALE GENOMIC DNA]</scope>
    <source>
        <strain evidence="11 12">5-10</strain>
    </source>
</reference>
<accession>A0A127JPF8</accession>
<name>A0A127JPF8_9BURK</name>
<comment type="similarity">
    <text evidence="2">Belongs to the MscS (TC 1.A.23) family.</text>
</comment>
<sequence length="425" mass="45815">MIDIDKLVRDLGHPGVPLEFAVLLGCLVLAFAVTWLIGRKKGPDSVWFGRATIDGLLFPLLALGLTYAALAYFSKHQPAPVLRIAIPVLISLAGIRFLARVLTVVFPNSGLARLMERVFSWLAWIAAVLWIVGLLPAVMEEMDAINVVFGKTKISLLSFVQAVLSSGAVMVVALWVSAVLEKRVLRQTVHDLSLRKVASNAIRATLLLIGLLLALSAVGVDLTALSVLGGALGVGLGFGLQKLASNYVSGFVILFERSLRIGDTVKVDNFEGVVTDIKTRYTLIRAGNGREAIVPNEKLITERVENLSLADTRILISTDITVGYDSDPDQVQRILCDAALVPDRVLKDPGPVVHLTRLGPDGLDFTLYFWVIDPGAQGPMKSEVHLGVLRGLRAAGINISYPQRVVHVRSDRSDTDPANPAGTAS</sequence>
<dbReference type="SUPFAM" id="SSF50182">
    <property type="entry name" value="Sm-like ribonucleoproteins"/>
    <property type="match status" value="1"/>
</dbReference>
<dbReference type="InterPro" id="IPR010920">
    <property type="entry name" value="LSM_dom_sf"/>
</dbReference>
<feature type="transmembrane region" description="Helical" evidence="7">
    <location>
        <begin position="118"/>
        <end position="139"/>
    </location>
</feature>
<evidence type="ECO:0000259" key="10">
    <source>
        <dbReference type="Pfam" id="PF21088"/>
    </source>
</evidence>
<dbReference type="PATRIC" id="fig|94132.3.peg.385"/>
<evidence type="ECO:0000256" key="4">
    <source>
        <dbReference type="ARBA" id="ARBA00022692"/>
    </source>
</evidence>
<dbReference type="GO" id="GO:0008381">
    <property type="term" value="F:mechanosensitive monoatomic ion channel activity"/>
    <property type="evidence" value="ECO:0007669"/>
    <property type="project" value="UniProtKB-ARBA"/>
</dbReference>
<dbReference type="Gene3D" id="2.30.30.60">
    <property type="match status" value="1"/>
</dbReference>
<evidence type="ECO:0000256" key="1">
    <source>
        <dbReference type="ARBA" id="ARBA00004651"/>
    </source>
</evidence>
<feature type="domain" description="Mechanosensitive ion channel MscS C-terminal" evidence="9">
    <location>
        <begin position="317"/>
        <end position="399"/>
    </location>
</feature>
<protein>
    <submittedName>
        <fullName evidence="11">Mechanosensitive ion channel protein</fullName>
    </submittedName>
</protein>
<keyword evidence="5 7" id="KW-1133">Transmembrane helix</keyword>
<organism evidence="11 12">
    <name type="scientific">Ramlibacter tataouinensis</name>
    <dbReference type="NCBI Taxonomy" id="94132"/>
    <lineage>
        <taxon>Bacteria</taxon>
        <taxon>Pseudomonadati</taxon>
        <taxon>Pseudomonadota</taxon>
        <taxon>Betaproteobacteria</taxon>
        <taxon>Burkholderiales</taxon>
        <taxon>Comamonadaceae</taxon>
        <taxon>Ramlibacter</taxon>
    </lineage>
</organism>
<dbReference type="RefSeq" id="WP_061495670.1">
    <property type="nucleotide sequence ID" value="NZ_CP010951.1"/>
</dbReference>
<feature type="domain" description="Mechanosensitive ion channel transmembrane helices 2/3" evidence="10">
    <location>
        <begin position="201"/>
        <end position="241"/>
    </location>
</feature>